<dbReference type="Proteomes" id="UP000825935">
    <property type="component" value="Chromosome 3"/>
</dbReference>
<accession>A0A8T2V591</accession>
<evidence type="ECO:0000313" key="2">
    <source>
        <dbReference type="EMBL" id="KAH7442380.1"/>
    </source>
</evidence>
<keyword evidence="3" id="KW-1185">Reference proteome</keyword>
<organism evidence="2 3">
    <name type="scientific">Ceratopteris richardii</name>
    <name type="common">Triangle waterfern</name>
    <dbReference type="NCBI Taxonomy" id="49495"/>
    <lineage>
        <taxon>Eukaryota</taxon>
        <taxon>Viridiplantae</taxon>
        <taxon>Streptophyta</taxon>
        <taxon>Embryophyta</taxon>
        <taxon>Tracheophyta</taxon>
        <taxon>Polypodiopsida</taxon>
        <taxon>Polypodiidae</taxon>
        <taxon>Polypodiales</taxon>
        <taxon>Pteridineae</taxon>
        <taxon>Pteridaceae</taxon>
        <taxon>Parkerioideae</taxon>
        <taxon>Ceratopteris</taxon>
    </lineage>
</organism>
<dbReference type="AlphaFoldDB" id="A0A8T2V591"/>
<gene>
    <name evidence="2" type="ORF">KP509_03G085800</name>
</gene>
<proteinExistence type="predicted"/>
<protein>
    <submittedName>
        <fullName evidence="2">Uncharacterized protein</fullName>
    </submittedName>
</protein>
<dbReference type="OMA" id="MASWRTH"/>
<keyword evidence="1" id="KW-0472">Membrane</keyword>
<comment type="caution">
    <text evidence="2">The sequence shown here is derived from an EMBL/GenBank/DDBJ whole genome shotgun (WGS) entry which is preliminary data.</text>
</comment>
<feature type="transmembrane region" description="Helical" evidence="1">
    <location>
        <begin position="6"/>
        <end position="25"/>
    </location>
</feature>
<evidence type="ECO:0000256" key="1">
    <source>
        <dbReference type="SAM" id="Phobius"/>
    </source>
</evidence>
<keyword evidence="1" id="KW-1133">Transmembrane helix</keyword>
<evidence type="ECO:0000313" key="3">
    <source>
        <dbReference type="Proteomes" id="UP000825935"/>
    </source>
</evidence>
<keyword evidence="1" id="KW-0812">Transmembrane</keyword>
<dbReference type="EMBL" id="CM035408">
    <property type="protein sequence ID" value="KAH7442380.1"/>
    <property type="molecule type" value="Genomic_DNA"/>
</dbReference>
<name>A0A8T2V591_CERRI</name>
<dbReference type="OrthoDB" id="1927707at2759"/>
<reference evidence="2" key="1">
    <citation type="submission" date="2021-08" db="EMBL/GenBank/DDBJ databases">
        <title>WGS assembly of Ceratopteris richardii.</title>
        <authorList>
            <person name="Marchant D.B."/>
            <person name="Chen G."/>
            <person name="Jenkins J."/>
            <person name="Shu S."/>
            <person name="Leebens-Mack J."/>
            <person name="Grimwood J."/>
            <person name="Schmutz J."/>
            <person name="Soltis P."/>
            <person name="Soltis D."/>
            <person name="Chen Z.-H."/>
        </authorList>
    </citation>
    <scope>NUCLEOTIDE SEQUENCE</scope>
    <source>
        <strain evidence="2">Whitten #5841</strain>
        <tissue evidence="2">Leaf</tissue>
    </source>
</reference>
<sequence length="64" mass="7564">MASWRTHTFVIIGTLAGGMYGFYVAHYAELAYKEKVKEELAKRERERVLNQMSTQQQDTEEKFF</sequence>